<dbReference type="GeneID" id="79268836"/>
<keyword evidence="2" id="KW-0472">Membrane</keyword>
<evidence type="ECO:0000313" key="4">
    <source>
        <dbReference type="Proteomes" id="UP001596388"/>
    </source>
</evidence>
<proteinExistence type="predicted"/>
<dbReference type="RefSeq" id="WP_276238264.1">
    <property type="nucleotide sequence ID" value="NZ_CP119989.1"/>
</dbReference>
<evidence type="ECO:0000256" key="2">
    <source>
        <dbReference type="SAM" id="Phobius"/>
    </source>
</evidence>
<keyword evidence="4" id="KW-1185">Reference proteome</keyword>
<sequence length="286" mass="30470">MAALQTAAGVVLVAVGAVFATYTARHWRQYRAVAATPTTDLSRVEEGPVEVKGTVTEASATAEPTIRGGPDPVVEAWEVEEWNERGDGARWKTLALGVDGGRFLLETDDGEIEVDVPTSSSGSFSLPEALLSTGMTGVALDDVAVEVARMPYAQVEPDERPPDRVRSFVHAHRDVDGQTDSITNLIDIGNAHGERKYHSQTVEVGDEVYVLGRATESADAPHPPRAEHMTVRGGPEDGVPMIVSTLREDRIVSQGRTRTRVAGAGAALALAAGIWLLWAPYLAGAL</sequence>
<evidence type="ECO:0008006" key="5">
    <source>
        <dbReference type="Google" id="ProtNLM"/>
    </source>
</evidence>
<gene>
    <name evidence="3" type="ORF">ACFQKD_08065</name>
</gene>
<accession>A0ABD5X253</accession>
<keyword evidence="2" id="KW-1133">Transmembrane helix</keyword>
<organism evidence="3 4">
    <name type="scientific">Halobaculum marinum</name>
    <dbReference type="NCBI Taxonomy" id="3031996"/>
    <lineage>
        <taxon>Archaea</taxon>
        <taxon>Methanobacteriati</taxon>
        <taxon>Methanobacteriota</taxon>
        <taxon>Stenosarchaea group</taxon>
        <taxon>Halobacteria</taxon>
        <taxon>Halobacteriales</taxon>
        <taxon>Haloferacaceae</taxon>
        <taxon>Halobaculum</taxon>
    </lineage>
</organism>
<dbReference type="AlphaFoldDB" id="A0ABD5X253"/>
<comment type="caution">
    <text evidence="3">The sequence shown here is derived from an EMBL/GenBank/DDBJ whole genome shotgun (WGS) entry which is preliminary data.</text>
</comment>
<evidence type="ECO:0000256" key="1">
    <source>
        <dbReference type="SAM" id="MobiDB-lite"/>
    </source>
</evidence>
<feature type="region of interest" description="Disordered" evidence="1">
    <location>
        <begin position="216"/>
        <end position="237"/>
    </location>
</feature>
<name>A0ABD5X253_9EURY</name>
<keyword evidence="2" id="KW-0812">Transmembrane</keyword>
<dbReference type="EMBL" id="JBHTAG010000003">
    <property type="protein sequence ID" value="MFC7097256.1"/>
    <property type="molecule type" value="Genomic_DNA"/>
</dbReference>
<reference evidence="3 4" key="1">
    <citation type="journal article" date="2019" name="Int. J. Syst. Evol. Microbiol.">
        <title>The Global Catalogue of Microorganisms (GCM) 10K type strain sequencing project: providing services to taxonomists for standard genome sequencing and annotation.</title>
        <authorList>
            <consortium name="The Broad Institute Genomics Platform"/>
            <consortium name="The Broad Institute Genome Sequencing Center for Infectious Disease"/>
            <person name="Wu L."/>
            <person name="Ma J."/>
        </authorList>
    </citation>
    <scope>NUCLEOTIDE SEQUENCE [LARGE SCALE GENOMIC DNA]</scope>
    <source>
        <strain evidence="3 4">DT55</strain>
    </source>
</reference>
<dbReference type="Proteomes" id="UP001596388">
    <property type="component" value="Unassembled WGS sequence"/>
</dbReference>
<protein>
    <recommendedName>
        <fullName evidence="5">RING-type E3 ubiquitin transferase</fullName>
    </recommendedName>
</protein>
<feature type="transmembrane region" description="Helical" evidence="2">
    <location>
        <begin position="261"/>
        <end position="283"/>
    </location>
</feature>
<evidence type="ECO:0000313" key="3">
    <source>
        <dbReference type="EMBL" id="MFC7097256.1"/>
    </source>
</evidence>